<keyword evidence="3 6" id="KW-1133">Transmembrane helix</keyword>
<dbReference type="RefSeq" id="WP_112746892.1">
    <property type="nucleotide sequence ID" value="NZ_QMFY01000004.1"/>
</dbReference>
<evidence type="ECO:0000256" key="3">
    <source>
        <dbReference type="ARBA" id="ARBA00022989"/>
    </source>
</evidence>
<feature type="transmembrane region" description="Helical" evidence="6">
    <location>
        <begin position="21"/>
        <end position="42"/>
    </location>
</feature>
<feature type="compositionally biased region" description="Polar residues" evidence="5">
    <location>
        <begin position="1"/>
        <end position="11"/>
    </location>
</feature>
<organism evidence="7 8">
    <name type="scientific">Pseudochryseolinea flava</name>
    <dbReference type="NCBI Taxonomy" id="2059302"/>
    <lineage>
        <taxon>Bacteria</taxon>
        <taxon>Pseudomonadati</taxon>
        <taxon>Bacteroidota</taxon>
        <taxon>Cytophagia</taxon>
        <taxon>Cytophagales</taxon>
        <taxon>Fulvivirgaceae</taxon>
        <taxon>Pseudochryseolinea</taxon>
    </lineage>
</organism>
<keyword evidence="7" id="KW-0378">Hydrolase</keyword>
<evidence type="ECO:0000256" key="4">
    <source>
        <dbReference type="ARBA" id="ARBA00023136"/>
    </source>
</evidence>
<evidence type="ECO:0000256" key="1">
    <source>
        <dbReference type="ARBA" id="ARBA00004167"/>
    </source>
</evidence>
<keyword evidence="8" id="KW-1185">Reference proteome</keyword>
<accession>A0A364Y3P7</accession>
<keyword evidence="7" id="KW-0645">Protease</keyword>
<dbReference type="GO" id="GO:0008237">
    <property type="term" value="F:metallopeptidase activity"/>
    <property type="evidence" value="ECO:0007669"/>
    <property type="project" value="UniProtKB-KW"/>
</dbReference>
<evidence type="ECO:0000256" key="5">
    <source>
        <dbReference type="SAM" id="MobiDB-lite"/>
    </source>
</evidence>
<dbReference type="OrthoDB" id="9774900at2"/>
<evidence type="ECO:0000313" key="7">
    <source>
        <dbReference type="EMBL" id="RAW01406.1"/>
    </source>
</evidence>
<dbReference type="InterPro" id="IPR007343">
    <property type="entry name" value="Uncharacterised_pept_Zn_put"/>
</dbReference>
<dbReference type="GO" id="GO:0016020">
    <property type="term" value="C:membrane"/>
    <property type="evidence" value="ECO:0007669"/>
    <property type="project" value="UniProtKB-SubCell"/>
</dbReference>
<dbReference type="Pfam" id="PF04228">
    <property type="entry name" value="Zn_peptidase"/>
    <property type="match status" value="1"/>
</dbReference>
<comment type="caution">
    <text evidence="7">The sequence shown here is derived from an EMBL/GenBank/DDBJ whole genome shotgun (WGS) entry which is preliminary data.</text>
</comment>
<name>A0A364Y3P7_9BACT</name>
<dbReference type="PANTHER" id="PTHR30168:SF0">
    <property type="entry name" value="INNER MEMBRANE PROTEIN"/>
    <property type="match status" value="1"/>
</dbReference>
<proteinExistence type="predicted"/>
<evidence type="ECO:0000256" key="6">
    <source>
        <dbReference type="SAM" id="Phobius"/>
    </source>
</evidence>
<keyword evidence="2 6" id="KW-0812">Transmembrane</keyword>
<dbReference type="GO" id="GO:0006508">
    <property type="term" value="P:proteolysis"/>
    <property type="evidence" value="ECO:0007669"/>
    <property type="project" value="UniProtKB-KW"/>
</dbReference>
<sequence length="281" mass="30669">MRWLGRQQSGNVDDRRGGGGGGRMAVGGGIGGIVIVVIALLLGKNPLEYIDIGQQPTQSYEQPVPSGAADEEGNFVKVVLKDTEDAWGKIFQEQLGADYQEPVLVLFTNTDQSGCGFASAATGPFYCPADQKVYIDLSFYDQLKDRFGAPGDFAMAYVIAHEVGHHVQHLLGVSTKVHRAQQSMTEREANALSVKLELQADFYAGVWAHYAKEINILEAGDIEEALQAANAIGDDNLQKQSQGYVVPDAFTHGTSEQRMYWFKRGFESGNLKDGNTFNEVD</sequence>
<dbReference type="AlphaFoldDB" id="A0A364Y3P7"/>
<evidence type="ECO:0000313" key="8">
    <source>
        <dbReference type="Proteomes" id="UP000251889"/>
    </source>
</evidence>
<feature type="region of interest" description="Disordered" evidence="5">
    <location>
        <begin position="1"/>
        <end position="20"/>
    </location>
</feature>
<keyword evidence="4 6" id="KW-0472">Membrane</keyword>
<evidence type="ECO:0000256" key="2">
    <source>
        <dbReference type="ARBA" id="ARBA00022692"/>
    </source>
</evidence>
<comment type="subcellular location">
    <subcellularLocation>
        <location evidence="1">Membrane</location>
        <topology evidence="1">Single-pass membrane protein</topology>
    </subcellularLocation>
</comment>
<dbReference type="EMBL" id="QMFY01000004">
    <property type="protein sequence ID" value="RAW01406.1"/>
    <property type="molecule type" value="Genomic_DNA"/>
</dbReference>
<dbReference type="Proteomes" id="UP000251889">
    <property type="component" value="Unassembled WGS sequence"/>
</dbReference>
<dbReference type="PANTHER" id="PTHR30168">
    <property type="entry name" value="PUTATIVE MEMBRANE PROTEIN YPFJ"/>
    <property type="match status" value="1"/>
</dbReference>
<protein>
    <submittedName>
        <fullName evidence="7">Metalloprotease</fullName>
    </submittedName>
</protein>
<keyword evidence="7" id="KW-0482">Metalloprotease</keyword>
<reference evidence="7 8" key="1">
    <citation type="submission" date="2018-06" db="EMBL/GenBank/DDBJ databases">
        <title>Chryseolinea flavus sp. nov., a member of the phylum Bacteroidetes isolated from soil.</title>
        <authorList>
            <person name="Li Y."/>
            <person name="Wang J."/>
        </authorList>
    </citation>
    <scope>NUCLEOTIDE SEQUENCE [LARGE SCALE GENOMIC DNA]</scope>
    <source>
        <strain evidence="7 8">SDU1-6</strain>
    </source>
</reference>
<gene>
    <name evidence="7" type="ORF">DQQ10_10920</name>
</gene>